<keyword evidence="2" id="KW-1185">Reference proteome</keyword>
<gene>
    <name evidence="1" type="ORF">LVJ82_08730</name>
</gene>
<dbReference type="InterPro" id="IPR009351">
    <property type="entry name" value="AlkZ-like"/>
</dbReference>
<keyword evidence="1" id="KW-0238">DNA-binding</keyword>
<dbReference type="PANTHER" id="PTHR30528">
    <property type="entry name" value="CYTOPLASMIC PROTEIN"/>
    <property type="match status" value="1"/>
</dbReference>
<dbReference type="PANTHER" id="PTHR30528:SF0">
    <property type="entry name" value="CYTOPLASMIC PROTEIN"/>
    <property type="match status" value="1"/>
</dbReference>
<accession>A0ABY4E6T2</accession>
<dbReference type="EMBL" id="CP091511">
    <property type="protein sequence ID" value="UOO91033.1"/>
    <property type="molecule type" value="Genomic_DNA"/>
</dbReference>
<organism evidence="1 2">
    <name type="scientific">Vitreoscilla massiliensis</name>
    <dbReference type="NCBI Taxonomy" id="1689272"/>
    <lineage>
        <taxon>Bacteria</taxon>
        <taxon>Pseudomonadati</taxon>
        <taxon>Pseudomonadota</taxon>
        <taxon>Betaproteobacteria</taxon>
        <taxon>Neisseriales</taxon>
        <taxon>Neisseriaceae</taxon>
        <taxon>Vitreoscilla</taxon>
    </lineage>
</organism>
<evidence type="ECO:0000313" key="1">
    <source>
        <dbReference type="EMBL" id="UOO91033.1"/>
    </source>
</evidence>
<reference evidence="1 2" key="1">
    <citation type="journal article" date="2022" name="Res Sq">
        <title>Evolution of multicellular longitudinally dividing oral cavity symbionts (Neisseriaceae).</title>
        <authorList>
            <person name="Nyongesa S."/>
            <person name="Weber P."/>
            <person name="Bernet E."/>
            <person name="Pullido F."/>
            <person name="Nieckarz M."/>
            <person name="Delaby M."/>
            <person name="Nieves C."/>
            <person name="Viehboeck T."/>
            <person name="Krause N."/>
            <person name="Rivera-Millot A."/>
            <person name="Nakamura A."/>
            <person name="Vischer N."/>
            <person name="VanNieuwenhze M."/>
            <person name="Brun Y."/>
            <person name="Cava F."/>
            <person name="Bulgheresi S."/>
            <person name="Veyrier F."/>
        </authorList>
    </citation>
    <scope>NUCLEOTIDE SEQUENCE [LARGE SCALE GENOMIC DNA]</scope>
    <source>
        <strain evidence="1 2">SN4</strain>
    </source>
</reference>
<dbReference type="Proteomes" id="UP000832011">
    <property type="component" value="Chromosome"/>
</dbReference>
<dbReference type="Pfam" id="PF06224">
    <property type="entry name" value="AlkZ-like"/>
    <property type="match status" value="1"/>
</dbReference>
<dbReference type="GO" id="GO:0003677">
    <property type="term" value="F:DNA binding"/>
    <property type="evidence" value="ECO:0007669"/>
    <property type="project" value="UniProtKB-KW"/>
</dbReference>
<protein>
    <submittedName>
        <fullName evidence="1">Winged helix DNA-binding domain-containing protein</fullName>
    </submittedName>
</protein>
<sequence>MNTFLRRMATAQQGLAAETRFAAGSVGSLQALQHLGYVQIDTISVVERAHHHVLWSRVPEYELGHLNQLVHEQHAFEYWYHAAAYLPMRDYRYALLQMEEVRAGNSRYFNRGDAHLMREIVARVQDEGSIRLRHIAKNPQDQSGGWWNTGPARRSVEQLFMQGDLMVCERNGMEKVYALRETCLPTGLDVSTPTLAEYADYVFATTLRAHGVFTWKQLLHLKTGNALRVAMREVVRQQLEAGKIVAQQLASGDEVYVDVALLSQEAPVASGLKILSPFDNVLIHRERLSALFGFDYRIECYVPAAKRVFGYFCLPLLYGETMVGRMDCKAHRRSKTLQVLSVHWQESVPEREHLLAALRSELPRFAAFNQCHDIDATVLDRG</sequence>
<proteinExistence type="predicted"/>
<evidence type="ECO:0000313" key="2">
    <source>
        <dbReference type="Proteomes" id="UP000832011"/>
    </source>
</evidence>
<dbReference type="RefSeq" id="WP_058305195.1">
    <property type="nucleotide sequence ID" value="NZ_CABKVG010000006.1"/>
</dbReference>
<name>A0ABY4E6T2_9NEIS</name>